<comment type="caution">
    <text evidence="3">The sequence shown here is derived from an EMBL/GenBank/DDBJ whole genome shotgun (WGS) entry which is preliminary data.</text>
</comment>
<evidence type="ECO:0000259" key="2">
    <source>
        <dbReference type="PROSITE" id="PS00028"/>
    </source>
</evidence>
<name>A0AAD7UVM7_9FUNG</name>
<protein>
    <recommendedName>
        <fullName evidence="2">C2H2-type domain-containing protein</fullName>
    </recommendedName>
</protein>
<accession>A0AAD7UVM7</accession>
<dbReference type="Proteomes" id="UP001234581">
    <property type="component" value="Unassembled WGS sequence"/>
</dbReference>
<dbReference type="PROSITE" id="PS00028">
    <property type="entry name" value="ZINC_FINGER_C2H2_1"/>
    <property type="match status" value="1"/>
</dbReference>
<dbReference type="RefSeq" id="XP_058338299.1">
    <property type="nucleotide sequence ID" value="XM_058490904.1"/>
</dbReference>
<dbReference type="EMBL" id="JARTCD010000079">
    <property type="protein sequence ID" value="KAJ8653385.1"/>
    <property type="molecule type" value="Genomic_DNA"/>
</dbReference>
<evidence type="ECO:0000313" key="4">
    <source>
        <dbReference type="Proteomes" id="UP001234581"/>
    </source>
</evidence>
<organism evidence="3 4">
    <name type="scientific">Lichtheimia ornata</name>
    <dbReference type="NCBI Taxonomy" id="688661"/>
    <lineage>
        <taxon>Eukaryota</taxon>
        <taxon>Fungi</taxon>
        <taxon>Fungi incertae sedis</taxon>
        <taxon>Mucoromycota</taxon>
        <taxon>Mucoromycotina</taxon>
        <taxon>Mucoromycetes</taxon>
        <taxon>Mucorales</taxon>
        <taxon>Lichtheimiaceae</taxon>
        <taxon>Lichtheimia</taxon>
    </lineage>
</organism>
<gene>
    <name evidence="3" type="ORF">O0I10_010931</name>
</gene>
<evidence type="ECO:0000256" key="1">
    <source>
        <dbReference type="SAM" id="MobiDB-lite"/>
    </source>
</evidence>
<proteinExistence type="predicted"/>
<sequence length="580" mass="64651">MSIRRIFLELACHLCKQDSFTQKRNLRSHYQNLHDLTLPVAPRHAKIAPPSDCAYVKSKGESTTIEYKCPSCTTIVQSLELLGEHIDSHLIEDASRSSRQPFAFIRPDTTFTIDPTDIIDSSLSQPISHGSTTKTPASTHPSSDALAPRTYDEAILHSCQQQHASDDEKIKTLCLVDSLALQPMAIIDQQGVEQNVLTHPSIGTKLVDQHECVKPIIPSKRRYADMMDKGSLCVSCQPEVTDGLENLLHMSPYSSLLSQRQYVEISERVCNLLNSDWEFFPQMRFFTAMAFAGAIFFDATRNQALMLNTVEVYGRTKPVDIFCEPFGKLKGSVQRTSIPPTAINTRYHGLWPTTLNTLEGAKLVIGTLSSNVLVTSSMRLDIVDKPSLGGITNNFTLSCNKESQQCRIFVDHNMIEQAMTFIDKPDVHRLSDTMILSQIRAIRSKFHTIDAYILCRATGPLTLSHLHQPCSLFTLSESKRIPAAEIFRLIATSVIKHGENARLSKKQVQDIHAMCVSSSSKALLDRILELFDDDNSDLPILGNATLNMKLEDLATNLKSHLVNANVVAATYIVDTFTTFV</sequence>
<dbReference type="AlphaFoldDB" id="A0AAD7UVM7"/>
<dbReference type="SMART" id="SM00355">
    <property type="entry name" value="ZnF_C2H2"/>
    <property type="match status" value="2"/>
</dbReference>
<feature type="compositionally biased region" description="Polar residues" evidence="1">
    <location>
        <begin position="121"/>
        <end position="142"/>
    </location>
</feature>
<dbReference type="InterPro" id="IPR013087">
    <property type="entry name" value="Znf_C2H2_type"/>
</dbReference>
<feature type="region of interest" description="Disordered" evidence="1">
    <location>
        <begin position="121"/>
        <end position="145"/>
    </location>
</feature>
<reference evidence="3 4" key="1">
    <citation type="submission" date="2023-03" db="EMBL/GenBank/DDBJ databases">
        <title>Genome sequence of Lichtheimia ornata CBS 291.66.</title>
        <authorList>
            <person name="Mohabir J.T."/>
            <person name="Shea T.P."/>
            <person name="Kurbessoian T."/>
            <person name="Berby B."/>
            <person name="Fontaine J."/>
            <person name="Livny J."/>
            <person name="Gnirke A."/>
            <person name="Stajich J.E."/>
            <person name="Cuomo C.A."/>
        </authorList>
    </citation>
    <scope>NUCLEOTIDE SEQUENCE [LARGE SCALE GENOMIC DNA]</scope>
    <source>
        <strain evidence="3">CBS 291.66</strain>
    </source>
</reference>
<keyword evidence="4" id="KW-1185">Reference proteome</keyword>
<dbReference type="GeneID" id="83218333"/>
<evidence type="ECO:0000313" key="3">
    <source>
        <dbReference type="EMBL" id="KAJ8653385.1"/>
    </source>
</evidence>
<feature type="domain" description="C2H2-type" evidence="2">
    <location>
        <begin position="69"/>
        <end position="89"/>
    </location>
</feature>